<dbReference type="Gene3D" id="2.60.40.10">
    <property type="entry name" value="Immunoglobulins"/>
    <property type="match status" value="1"/>
</dbReference>
<sequence>VSKKMVHSHSFSLTNLTLSNLTFRVLSLSEPLMVLMNNEEVYSTLKPRETIEGSLRICLTHEAFMTLVKDESAAEDLVMLNDSLVVEYSNSIKQEFPISVRVSLPSLSAYPSHINYSTCLIGHSSLSSFQLRNTSHSSLKWNITLPEKLSRVIQLEPNSNVLDTGSETVRVTFTPRAEIKYSIELLITEEITGKSFTITTLSDRLSSVLLAKERSGYPAMPSFTVRSCTIGKIWSCVYKRCWDVESNVSSDQSNWRGYFLETATHWLLNKLTLIHSCTSKDCRGSKFDYVLRVLFGCGSPFENSSATSSATSTLYGLHVICGHCKLVIPNYRRNEYDILIDLLEEERLVRLAQNIIDEFMYRPQSIKIILGRSHLSRLYSKFNQYRIDRLGAFLCEVEHATFKHATETSDPVVSKIVQCICSKEHKTKKVKMTLVNSNHNSDSWNATLQNFTQDIILEIVCS</sequence>
<dbReference type="InterPro" id="IPR013783">
    <property type="entry name" value="Ig-like_fold"/>
</dbReference>
<dbReference type="GO" id="GO:0008285">
    <property type="term" value="P:negative regulation of cell population proliferation"/>
    <property type="evidence" value="ECO:0007669"/>
    <property type="project" value="InterPro"/>
</dbReference>
<dbReference type="GO" id="GO:0005929">
    <property type="term" value="C:cilium"/>
    <property type="evidence" value="ECO:0007669"/>
    <property type="project" value="TreeGrafter"/>
</dbReference>
<dbReference type="GO" id="GO:0005737">
    <property type="term" value="C:cytoplasm"/>
    <property type="evidence" value="ECO:0007669"/>
    <property type="project" value="TreeGrafter"/>
</dbReference>
<dbReference type="InParanoid" id="A0A1X7T1R4"/>
<organism evidence="1">
    <name type="scientific">Amphimedon queenslandica</name>
    <name type="common">Sponge</name>
    <dbReference type="NCBI Taxonomy" id="400682"/>
    <lineage>
        <taxon>Eukaryota</taxon>
        <taxon>Metazoa</taxon>
        <taxon>Porifera</taxon>
        <taxon>Demospongiae</taxon>
        <taxon>Heteroscleromorpha</taxon>
        <taxon>Haplosclerida</taxon>
        <taxon>Niphatidae</taxon>
        <taxon>Amphimedon</taxon>
    </lineage>
</organism>
<evidence type="ECO:0000313" key="1">
    <source>
        <dbReference type="EnsemblMetazoa" id="Aqu2.1.08364_001"/>
    </source>
</evidence>
<protein>
    <submittedName>
        <fullName evidence="1">Uncharacterized protein</fullName>
    </submittedName>
</protein>
<dbReference type="InterPro" id="IPR033304">
    <property type="entry name" value="DLEC1"/>
</dbReference>
<reference evidence="1" key="1">
    <citation type="submission" date="2017-05" db="UniProtKB">
        <authorList>
            <consortium name="EnsemblMetazoa"/>
        </authorList>
    </citation>
    <scope>IDENTIFICATION</scope>
</reference>
<dbReference type="PANTHER" id="PTHR46348">
    <property type="entry name" value="DELETED IN LUNG AND ESOPHAGEAL CANCER PROTEIN 1"/>
    <property type="match status" value="1"/>
</dbReference>
<dbReference type="PANTHER" id="PTHR46348:SF1">
    <property type="entry name" value="DELETED IN LUNG AND ESOPHAGEAL CANCER PROTEIN 1"/>
    <property type="match status" value="1"/>
</dbReference>
<dbReference type="EnsemblMetazoa" id="Aqu2.1.08364_001">
    <property type="protein sequence ID" value="Aqu2.1.08364_001"/>
    <property type="gene ID" value="Aqu2.1.08364"/>
</dbReference>
<name>A0A1X7T1R4_AMPQE</name>
<proteinExistence type="predicted"/>
<dbReference type="GO" id="GO:0015631">
    <property type="term" value="F:tubulin binding"/>
    <property type="evidence" value="ECO:0007669"/>
    <property type="project" value="TreeGrafter"/>
</dbReference>
<dbReference type="AlphaFoldDB" id="A0A1X7T1R4"/>
<accession>A0A1X7T1R4</accession>